<name>A0ABY5IPA2_9FLAO</name>
<feature type="domain" description="Methyltransferase" evidence="1">
    <location>
        <begin position="45"/>
        <end position="189"/>
    </location>
</feature>
<sequence>MNHPQDWYKTKEQAEGYQEFQKSYMGPSRFLCLQLAGRKIGTSPLRILDLGCGTGAAVPMLRELFPEAKITGVDIEPEMLDVAKRLYEDSNIEFLEGSSQKFPYEIGEFDFIFSFSSFRLWDNPVLCLKEIQKHLSANGLAYIADLRKDISSQIQSEALKKTSDFKSLVEEQIESAYTIDEVENLLDKADISDYLIYDQPFSVLFQNRAQQKRITEKLAEFTIDSDALNAKQNLHSMLYHLFIYPENHE</sequence>
<keyword evidence="2" id="KW-0489">Methyltransferase</keyword>
<gene>
    <name evidence="2" type="ORF">NOX80_10270</name>
</gene>
<evidence type="ECO:0000259" key="1">
    <source>
        <dbReference type="Pfam" id="PF13847"/>
    </source>
</evidence>
<dbReference type="Proteomes" id="UP001059844">
    <property type="component" value="Chromosome"/>
</dbReference>
<evidence type="ECO:0000313" key="3">
    <source>
        <dbReference type="Proteomes" id="UP001059844"/>
    </source>
</evidence>
<dbReference type="RefSeq" id="WP_256549686.1">
    <property type="nucleotide sequence ID" value="NZ_CP101751.1"/>
</dbReference>
<dbReference type="Pfam" id="PF13847">
    <property type="entry name" value="Methyltransf_31"/>
    <property type="match status" value="1"/>
</dbReference>
<keyword evidence="3" id="KW-1185">Reference proteome</keyword>
<dbReference type="CDD" id="cd02440">
    <property type="entry name" value="AdoMet_MTases"/>
    <property type="match status" value="1"/>
</dbReference>
<keyword evidence="2" id="KW-0808">Transferase</keyword>
<evidence type="ECO:0000313" key="2">
    <source>
        <dbReference type="EMBL" id="UUC44017.1"/>
    </source>
</evidence>
<dbReference type="Gene3D" id="3.40.50.150">
    <property type="entry name" value="Vaccinia Virus protein VP39"/>
    <property type="match status" value="1"/>
</dbReference>
<organism evidence="2 3">
    <name type="scientific">Flavobacterium cerinum</name>
    <dbReference type="NCBI Taxonomy" id="2502784"/>
    <lineage>
        <taxon>Bacteria</taxon>
        <taxon>Pseudomonadati</taxon>
        <taxon>Bacteroidota</taxon>
        <taxon>Flavobacteriia</taxon>
        <taxon>Flavobacteriales</taxon>
        <taxon>Flavobacteriaceae</taxon>
        <taxon>Flavobacterium</taxon>
    </lineage>
</organism>
<protein>
    <submittedName>
        <fullName evidence="2">Methyltransferase domain-containing protein</fullName>
    </submittedName>
</protein>
<dbReference type="InterPro" id="IPR029063">
    <property type="entry name" value="SAM-dependent_MTases_sf"/>
</dbReference>
<dbReference type="InterPro" id="IPR025714">
    <property type="entry name" value="Methyltranfer_dom"/>
</dbReference>
<dbReference type="PANTHER" id="PTHR43861:SF1">
    <property type="entry name" value="TRANS-ACONITATE 2-METHYLTRANSFERASE"/>
    <property type="match status" value="1"/>
</dbReference>
<dbReference type="GO" id="GO:0008168">
    <property type="term" value="F:methyltransferase activity"/>
    <property type="evidence" value="ECO:0007669"/>
    <property type="project" value="UniProtKB-KW"/>
</dbReference>
<proteinExistence type="predicted"/>
<dbReference type="GO" id="GO:0032259">
    <property type="term" value="P:methylation"/>
    <property type="evidence" value="ECO:0007669"/>
    <property type="project" value="UniProtKB-KW"/>
</dbReference>
<dbReference type="PANTHER" id="PTHR43861">
    <property type="entry name" value="TRANS-ACONITATE 2-METHYLTRANSFERASE-RELATED"/>
    <property type="match status" value="1"/>
</dbReference>
<dbReference type="SUPFAM" id="SSF53335">
    <property type="entry name" value="S-adenosyl-L-methionine-dependent methyltransferases"/>
    <property type="match status" value="1"/>
</dbReference>
<reference evidence="2" key="1">
    <citation type="submission" date="2022-07" db="EMBL/GenBank/DDBJ databases">
        <title>Isolation, identification, and degradation of a PFOSA degrading strain from sewage treatment plant.</title>
        <authorList>
            <person name="Zhang L."/>
            <person name="Huo Y."/>
        </authorList>
    </citation>
    <scope>NUCLEOTIDE SEQUENCE</scope>
    <source>
        <strain evidence="2">C1</strain>
    </source>
</reference>
<dbReference type="EMBL" id="CP101751">
    <property type="protein sequence ID" value="UUC44017.1"/>
    <property type="molecule type" value="Genomic_DNA"/>
</dbReference>
<accession>A0ABY5IPA2</accession>